<gene>
    <name evidence="6" type="ORF">TWF718_005598</name>
</gene>
<evidence type="ECO:0000256" key="1">
    <source>
        <dbReference type="ARBA" id="ARBA00006712"/>
    </source>
</evidence>
<dbReference type="InterPro" id="IPR007206">
    <property type="entry name" value="Protein_HGH1_C"/>
</dbReference>
<evidence type="ECO:0000313" key="6">
    <source>
        <dbReference type="EMBL" id="KAK6347770.1"/>
    </source>
</evidence>
<comment type="caution">
    <text evidence="6">The sequence shown here is derived from an EMBL/GenBank/DDBJ whole genome shotgun (WGS) entry which is preliminary data.</text>
</comment>
<evidence type="ECO:0000259" key="5">
    <source>
        <dbReference type="Pfam" id="PF04064"/>
    </source>
</evidence>
<dbReference type="InterPro" id="IPR016024">
    <property type="entry name" value="ARM-type_fold"/>
</dbReference>
<comment type="similarity">
    <text evidence="1">Belongs to the HGH1 family.</text>
</comment>
<dbReference type="InterPro" id="IPR011989">
    <property type="entry name" value="ARM-like"/>
</dbReference>
<dbReference type="InterPro" id="IPR039717">
    <property type="entry name" value="Hgh1"/>
</dbReference>
<dbReference type="Proteomes" id="UP001313282">
    <property type="component" value="Unassembled WGS sequence"/>
</dbReference>
<protein>
    <recommendedName>
        <fullName evidence="2">Protein HGH1 homolog</fullName>
    </recommendedName>
</protein>
<dbReference type="PANTHER" id="PTHR13387:SF9">
    <property type="entry name" value="PROTEIN HGH1 HOMOLOG"/>
    <property type="match status" value="1"/>
</dbReference>
<feature type="compositionally biased region" description="Acidic residues" evidence="3">
    <location>
        <begin position="354"/>
        <end position="365"/>
    </location>
</feature>
<organism evidence="6 7">
    <name type="scientific">Orbilia javanica</name>
    <dbReference type="NCBI Taxonomy" id="47235"/>
    <lineage>
        <taxon>Eukaryota</taxon>
        <taxon>Fungi</taxon>
        <taxon>Dikarya</taxon>
        <taxon>Ascomycota</taxon>
        <taxon>Pezizomycotina</taxon>
        <taxon>Orbiliomycetes</taxon>
        <taxon>Orbiliales</taxon>
        <taxon>Orbiliaceae</taxon>
        <taxon>Orbilia</taxon>
    </lineage>
</organism>
<reference evidence="6 7" key="1">
    <citation type="submission" date="2019-10" db="EMBL/GenBank/DDBJ databases">
        <authorList>
            <person name="Palmer J.M."/>
        </authorList>
    </citation>
    <scope>NUCLEOTIDE SEQUENCE [LARGE SCALE GENOMIC DNA]</scope>
    <source>
        <strain evidence="6 7">TWF718</strain>
    </source>
</reference>
<name>A0AAN8RDN3_9PEZI</name>
<feature type="domain" description="Protein HGH1 N-terminal" evidence="4">
    <location>
        <begin position="97"/>
        <end position="284"/>
    </location>
</feature>
<dbReference type="InterPro" id="IPR007205">
    <property type="entry name" value="Protein_HGH1_N"/>
</dbReference>
<feature type="domain" description="Protein HGH1 C-terminal" evidence="5">
    <location>
        <begin position="290"/>
        <end position="342"/>
    </location>
</feature>
<accession>A0AAN8RDN3</accession>
<dbReference type="Gene3D" id="1.25.10.10">
    <property type="entry name" value="Leucine-rich Repeat Variant"/>
    <property type="match status" value="1"/>
</dbReference>
<proteinExistence type="inferred from homology"/>
<evidence type="ECO:0000259" key="4">
    <source>
        <dbReference type="Pfam" id="PF04063"/>
    </source>
</evidence>
<dbReference type="EMBL" id="JAVHNR010000003">
    <property type="protein sequence ID" value="KAK6347770.1"/>
    <property type="molecule type" value="Genomic_DNA"/>
</dbReference>
<feature type="region of interest" description="Disordered" evidence="3">
    <location>
        <begin position="342"/>
        <end position="365"/>
    </location>
</feature>
<dbReference type="Pfam" id="PF04064">
    <property type="entry name" value="DUF384"/>
    <property type="match status" value="1"/>
</dbReference>
<keyword evidence="7" id="KW-1185">Reference proteome</keyword>
<evidence type="ECO:0000256" key="2">
    <source>
        <dbReference type="ARBA" id="ARBA00014076"/>
    </source>
</evidence>
<evidence type="ECO:0000256" key="3">
    <source>
        <dbReference type="SAM" id="MobiDB-lite"/>
    </source>
</evidence>
<dbReference type="Pfam" id="PF04063">
    <property type="entry name" value="DUF383"/>
    <property type="match status" value="1"/>
</dbReference>
<sequence>MAEPSPMEELVGFLTSPRHEIRNIACGTLVGYSTGPQNSIFKPPGLKPIKDLKILVRDHPTTSESAATILVNVSDDKAVLDLLANDDSFLELLFSLITNPSYPGADSIAMLLANMAKHESIPEKILKLKRGKPKAEWKVSDSENAMDQLMDLFVKGSGKTLNKNANFDYLAYLFADIAGHPDGRKHFTNAQAYDNVIPLTKMIVFTEHESLVRRKGVASTIKNSLFDIASHPTLVSESSVNLLPYILLPLMGSEEYPEDESLSMPAEVQLLPPDKKRETDNSIIATHLDSIVLLTTTREIRDLLRELQVYPIVREVHLAVEDDDVRDICERIVNVLKRDEADPSKLDGPRVQELDDDDDGVIDLA</sequence>
<evidence type="ECO:0000313" key="7">
    <source>
        <dbReference type="Proteomes" id="UP001313282"/>
    </source>
</evidence>
<dbReference type="PANTHER" id="PTHR13387">
    <property type="entry name" value="PROTEIN HGH1 HOMOLOG"/>
    <property type="match status" value="1"/>
</dbReference>
<dbReference type="SUPFAM" id="SSF48371">
    <property type="entry name" value="ARM repeat"/>
    <property type="match status" value="1"/>
</dbReference>
<dbReference type="AlphaFoldDB" id="A0AAN8RDN3"/>
<feature type="compositionally biased region" description="Basic and acidic residues" evidence="3">
    <location>
        <begin position="342"/>
        <end position="353"/>
    </location>
</feature>